<protein>
    <submittedName>
        <fullName evidence="4">Uncharacterized protein</fullName>
    </submittedName>
</protein>
<evidence type="ECO:0000256" key="1">
    <source>
        <dbReference type="ARBA" id="ARBA00022603"/>
    </source>
</evidence>
<keyword evidence="3" id="KW-0949">S-adenosyl-L-methionine</keyword>
<evidence type="ECO:0000256" key="3">
    <source>
        <dbReference type="ARBA" id="ARBA00022691"/>
    </source>
</evidence>
<accession>A0A9W8B3R5</accession>
<evidence type="ECO:0000313" key="4">
    <source>
        <dbReference type="EMBL" id="KAJ1973604.1"/>
    </source>
</evidence>
<reference evidence="4" key="1">
    <citation type="submission" date="2022-07" db="EMBL/GenBank/DDBJ databases">
        <title>Phylogenomic reconstructions and comparative analyses of Kickxellomycotina fungi.</title>
        <authorList>
            <person name="Reynolds N.K."/>
            <person name="Stajich J.E."/>
            <person name="Barry K."/>
            <person name="Grigoriev I.V."/>
            <person name="Crous P."/>
            <person name="Smith M.E."/>
        </authorList>
    </citation>
    <scope>NUCLEOTIDE SEQUENCE</scope>
    <source>
        <strain evidence="4">RSA 567</strain>
    </source>
</reference>
<dbReference type="EMBL" id="JANBQB010000791">
    <property type="protein sequence ID" value="KAJ1973604.1"/>
    <property type="molecule type" value="Genomic_DNA"/>
</dbReference>
<dbReference type="Proteomes" id="UP001151582">
    <property type="component" value="Unassembled WGS sequence"/>
</dbReference>
<dbReference type="Gene3D" id="3.40.50.150">
    <property type="entry name" value="Vaccinia Virus protein VP39"/>
    <property type="match status" value="1"/>
</dbReference>
<evidence type="ECO:0000313" key="5">
    <source>
        <dbReference type="Proteomes" id="UP001151582"/>
    </source>
</evidence>
<name>A0A9W8B3R5_9FUNG</name>
<sequence length="76" mass="8655">MARLISKNGYLLTLMFPLTKYGDRTPPNVSAVEDYHKVLDPYFDKVYQDDNPVSTANRKGYEAIGLWKLKSTPTSN</sequence>
<keyword evidence="5" id="KW-1185">Reference proteome</keyword>
<dbReference type="GO" id="GO:0008757">
    <property type="term" value="F:S-adenosylmethionine-dependent methyltransferase activity"/>
    <property type="evidence" value="ECO:0007669"/>
    <property type="project" value="InterPro"/>
</dbReference>
<dbReference type="AlphaFoldDB" id="A0A9W8B3R5"/>
<comment type="caution">
    <text evidence="4">The sequence shown here is derived from an EMBL/GenBank/DDBJ whole genome shotgun (WGS) entry which is preliminary data.</text>
</comment>
<keyword evidence="1" id="KW-0489">Methyltransferase</keyword>
<dbReference type="InterPro" id="IPR029063">
    <property type="entry name" value="SAM-dependent_MTases_sf"/>
</dbReference>
<evidence type="ECO:0000256" key="2">
    <source>
        <dbReference type="ARBA" id="ARBA00022679"/>
    </source>
</evidence>
<dbReference type="OrthoDB" id="276151at2759"/>
<dbReference type="InterPro" id="IPR008854">
    <property type="entry name" value="TPMT"/>
</dbReference>
<gene>
    <name evidence="4" type="ORF">H4R34_005019</name>
</gene>
<dbReference type="GO" id="GO:0032259">
    <property type="term" value="P:methylation"/>
    <property type="evidence" value="ECO:0007669"/>
    <property type="project" value="UniProtKB-KW"/>
</dbReference>
<organism evidence="4 5">
    <name type="scientific">Dimargaris verticillata</name>
    <dbReference type="NCBI Taxonomy" id="2761393"/>
    <lineage>
        <taxon>Eukaryota</taxon>
        <taxon>Fungi</taxon>
        <taxon>Fungi incertae sedis</taxon>
        <taxon>Zoopagomycota</taxon>
        <taxon>Kickxellomycotina</taxon>
        <taxon>Dimargaritomycetes</taxon>
        <taxon>Dimargaritales</taxon>
        <taxon>Dimargaritaceae</taxon>
        <taxon>Dimargaris</taxon>
    </lineage>
</organism>
<dbReference type="PROSITE" id="PS51585">
    <property type="entry name" value="SAM_MT_TPMT"/>
    <property type="match status" value="1"/>
</dbReference>
<proteinExistence type="predicted"/>
<keyword evidence="2" id="KW-0808">Transferase</keyword>